<dbReference type="PIRSF" id="PIRSF004491">
    <property type="entry name" value="FAD_Synth"/>
    <property type="match status" value="1"/>
</dbReference>
<protein>
    <recommendedName>
        <fullName evidence="15">Riboflavin biosynthesis protein</fullName>
    </recommendedName>
    <domain>
        <recommendedName>
            <fullName evidence="15">Riboflavin kinase</fullName>
            <ecNumber evidence="15">2.7.1.26</ecNumber>
        </recommendedName>
        <alternativeName>
            <fullName evidence="15">Flavokinase</fullName>
        </alternativeName>
    </domain>
    <domain>
        <recommendedName>
            <fullName evidence="15">FMN adenylyltransferase</fullName>
            <ecNumber evidence="15">2.7.7.2</ecNumber>
        </recommendedName>
        <alternativeName>
            <fullName evidence="15">FAD pyrophosphorylase</fullName>
        </alternativeName>
        <alternativeName>
            <fullName evidence="15">FAD synthase</fullName>
        </alternativeName>
    </domain>
</protein>
<proteinExistence type="inferred from homology"/>
<dbReference type="InterPro" id="IPR015864">
    <property type="entry name" value="FAD_synthase"/>
</dbReference>
<comment type="pathway">
    <text evidence="2 15">Cofactor biosynthesis; FAD biosynthesis; FAD from FMN: step 1/1.</text>
</comment>
<dbReference type="GO" id="GO:0006747">
    <property type="term" value="P:FAD biosynthetic process"/>
    <property type="evidence" value="ECO:0007669"/>
    <property type="project" value="UniProtKB-UniRule"/>
</dbReference>
<dbReference type="InterPro" id="IPR002606">
    <property type="entry name" value="Riboflavin_kinase_bac"/>
</dbReference>
<dbReference type="Gene3D" id="3.40.50.620">
    <property type="entry name" value="HUPs"/>
    <property type="match status" value="1"/>
</dbReference>
<dbReference type="OrthoDB" id="9803667at2"/>
<evidence type="ECO:0000256" key="2">
    <source>
        <dbReference type="ARBA" id="ARBA00004726"/>
    </source>
</evidence>
<dbReference type="GO" id="GO:0008531">
    <property type="term" value="F:riboflavin kinase activity"/>
    <property type="evidence" value="ECO:0007669"/>
    <property type="project" value="UniProtKB-UniRule"/>
</dbReference>
<dbReference type="GO" id="GO:0009398">
    <property type="term" value="P:FMN biosynthetic process"/>
    <property type="evidence" value="ECO:0007669"/>
    <property type="project" value="UniProtKB-UniRule"/>
</dbReference>
<gene>
    <name evidence="17" type="ORF">PMEL_200272</name>
</gene>
<comment type="similarity">
    <text evidence="15">Belongs to the ribF family.</text>
</comment>
<dbReference type="Pfam" id="PF06574">
    <property type="entry name" value="FAD_syn"/>
    <property type="match status" value="1"/>
</dbReference>
<dbReference type="GO" id="GO:0009231">
    <property type="term" value="P:riboflavin biosynthetic process"/>
    <property type="evidence" value="ECO:0007669"/>
    <property type="project" value="InterPro"/>
</dbReference>
<sequence length="323" mass="36772">MNTIYIKQGDTHELVEQVATIGFFDGVHRGHQFLISRVIDEAERSGMASAVITFDRHPRQVLQADYQPQLLSTLDEKLLLLSKTRIDNSFVLNFDASLAALSAHDFMQEVLCKQLNVKKLIIGYDNRFGHNRSETFEDYVQYGKEMGIEVIRADAFLPNDEKVSSSIIRNYLREGKIEAANRLLGYDYTIESRIVNGYQNGRKMGFPTANLDVNSCQQLLPASGVYAVLVRLKDSVGWKRGMMNIGHRPTFNGTTTSMEVNLFNFTGNLYGQELLVSFISKIRDEHKFDSLEALAQQLKQDKDNINRLFDEAYNIQENIINTP</sequence>
<dbReference type="AlphaFoldDB" id="A0A250KJA3"/>
<evidence type="ECO:0000256" key="9">
    <source>
        <dbReference type="ARBA" id="ARBA00022777"/>
    </source>
</evidence>
<evidence type="ECO:0000256" key="12">
    <source>
        <dbReference type="ARBA" id="ARBA00023268"/>
    </source>
</evidence>
<dbReference type="SUPFAM" id="SSF52374">
    <property type="entry name" value="Nucleotidylyl transferase"/>
    <property type="match status" value="1"/>
</dbReference>
<evidence type="ECO:0000313" key="18">
    <source>
        <dbReference type="Proteomes" id="UP000267517"/>
    </source>
</evidence>
<keyword evidence="11 15" id="KW-0067">ATP-binding</keyword>
<dbReference type="EC" id="2.7.1.26" evidence="15"/>
<dbReference type="RefSeq" id="WP_120174893.1">
    <property type="nucleotide sequence ID" value="NZ_AP018050.1"/>
</dbReference>
<comment type="function">
    <text evidence="1">Catalyzes the phosphorylation of riboflavin to FMN followed by the adenylation of FMN to FAD.</text>
</comment>
<dbReference type="CDD" id="cd02064">
    <property type="entry name" value="FAD_synthetase_N"/>
    <property type="match status" value="1"/>
</dbReference>
<evidence type="ECO:0000256" key="5">
    <source>
        <dbReference type="ARBA" id="ARBA00022643"/>
    </source>
</evidence>
<name>A0A250KJA3_9BACT</name>
<evidence type="ECO:0000256" key="3">
    <source>
        <dbReference type="ARBA" id="ARBA00005201"/>
    </source>
</evidence>
<evidence type="ECO:0000256" key="15">
    <source>
        <dbReference type="PIRNR" id="PIRNR004491"/>
    </source>
</evidence>
<dbReference type="NCBIfam" id="TIGR00083">
    <property type="entry name" value="ribF"/>
    <property type="match status" value="1"/>
</dbReference>
<dbReference type="EC" id="2.7.7.2" evidence="15"/>
<evidence type="ECO:0000256" key="10">
    <source>
        <dbReference type="ARBA" id="ARBA00022827"/>
    </source>
</evidence>
<evidence type="ECO:0000313" key="17">
    <source>
        <dbReference type="EMBL" id="BBA29750.1"/>
    </source>
</evidence>
<comment type="pathway">
    <text evidence="3 15">Cofactor biosynthesis; FMN biosynthesis; FMN from riboflavin (ATP route): step 1/1.</text>
</comment>
<comment type="catalytic activity">
    <reaction evidence="13 15">
        <text>riboflavin + ATP = FMN + ADP + H(+)</text>
        <dbReference type="Rhea" id="RHEA:14357"/>
        <dbReference type="ChEBI" id="CHEBI:15378"/>
        <dbReference type="ChEBI" id="CHEBI:30616"/>
        <dbReference type="ChEBI" id="CHEBI:57986"/>
        <dbReference type="ChEBI" id="CHEBI:58210"/>
        <dbReference type="ChEBI" id="CHEBI:456216"/>
        <dbReference type="EC" id="2.7.1.26"/>
    </reaction>
</comment>
<dbReference type="InterPro" id="IPR015865">
    <property type="entry name" value="Riboflavin_kinase_bac/euk"/>
</dbReference>
<keyword evidence="6 15" id="KW-0808">Transferase</keyword>
<dbReference type="EMBL" id="AP018050">
    <property type="protein sequence ID" value="BBA29750.1"/>
    <property type="molecule type" value="Genomic_DNA"/>
</dbReference>
<keyword evidence="12" id="KW-0511">Multifunctional enzyme</keyword>
<evidence type="ECO:0000256" key="13">
    <source>
        <dbReference type="ARBA" id="ARBA00047880"/>
    </source>
</evidence>
<dbReference type="PANTHER" id="PTHR22749">
    <property type="entry name" value="RIBOFLAVIN KINASE/FMN ADENYLYLTRANSFERASE"/>
    <property type="match status" value="1"/>
</dbReference>
<dbReference type="FunFam" id="3.40.50.620:FF:000021">
    <property type="entry name" value="Riboflavin biosynthesis protein"/>
    <property type="match status" value="1"/>
</dbReference>
<keyword evidence="4 15" id="KW-0285">Flavoprotein</keyword>
<feature type="domain" description="Riboflavin kinase" evidence="16">
    <location>
        <begin position="183"/>
        <end position="310"/>
    </location>
</feature>
<dbReference type="Proteomes" id="UP000267517">
    <property type="component" value="Chromosome II"/>
</dbReference>
<keyword evidence="5 15" id="KW-0288">FMN</keyword>
<dbReference type="PANTHER" id="PTHR22749:SF6">
    <property type="entry name" value="RIBOFLAVIN KINASE"/>
    <property type="match status" value="1"/>
</dbReference>
<evidence type="ECO:0000259" key="16">
    <source>
        <dbReference type="SMART" id="SM00904"/>
    </source>
</evidence>
<dbReference type="UniPathway" id="UPA00276">
    <property type="reaction ID" value="UER00406"/>
</dbReference>
<dbReference type="InterPro" id="IPR014729">
    <property type="entry name" value="Rossmann-like_a/b/a_fold"/>
</dbReference>
<comment type="catalytic activity">
    <reaction evidence="14 15">
        <text>FMN + ATP + H(+) = FAD + diphosphate</text>
        <dbReference type="Rhea" id="RHEA:17237"/>
        <dbReference type="ChEBI" id="CHEBI:15378"/>
        <dbReference type="ChEBI" id="CHEBI:30616"/>
        <dbReference type="ChEBI" id="CHEBI:33019"/>
        <dbReference type="ChEBI" id="CHEBI:57692"/>
        <dbReference type="ChEBI" id="CHEBI:58210"/>
        <dbReference type="EC" id="2.7.7.2"/>
    </reaction>
</comment>
<keyword evidence="9 15" id="KW-0418">Kinase</keyword>
<evidence type="ECO:0000256" key="6">
    <source>
        <dbReference type="ARBA" id="ARBA00022679"/>
    </source>
</evidence>
<dbReference type="GO" id="GO:0003919">
    <property type="term" value="F:FMN adenylyltransferase activity"/>
    <property type="evidence" value="ECO:0007669"/>
    <property type="project" value="UniProtKB-UniRule"/>
</dbReference>
<accession>A0A250KJA3</accession>
<dbReference type="GO" id="GO:0005524">
    <property type="term" value="F:ATP binding"/>
    <property type="evidence" value="ECO:0007669"/>
    <property type="project" value="UniProtKB-UniRule"/>
</dbReference>
<evidence type="ECO:0000256" key="14">
    <source>
        <dbReference type="ARBA" id="ARBA00049494"/>
    </source>
</evidence>
<evidence type="ECO:0000256" key="11">
    <source>
        <dbReference type="ARBA" id="ARBA00022840"/>
    </source>
</evidence>
<dbReference type="NCBIfam" id="NF004162">
    <property type="entry name" value="PRK05627.1-5"/>
    <property type="match status" value="1"/>
</dbReference>
<organism evidence="17 18">
    <name type="scientific">Prevotella melaninogenica</name>
    <dbReference type="NCBI Taxonomy" id="28132"/>
    <lineage>
        <taxon>Bacteria</taxon>
        <taxon>Pseudomonadati</taxon>
        <taxon>Bacteroidota</taxon>
        <taxon>Bacteroidia</taxon>
        <taxon>Bacteroidales</taxon>
        <taxon>Prevotellaceae</taxon>
        <taxon>Prevotella</taxon>
    </lineage>
</organism>
<dbReference type="Pfam" id="PF01687">
    <property type="entry name" value="Flavokinase"/>
    <property type="match status" value="1"/>
</dbReference>
<evidence type="ECO:0000256" key="1">
    <source>
        <dbReference type="ARBA" id="ARBA00002121"/>
    </source>
</evidence>
<evidence type="ECO:0000256" key="8">
    <source>
        <dbReference type="ARBA" id="ARBA00022741"/>
    </source>
</evidence>
<dbReference type="SMART" id="SM00904">
    <property type="entry name" value="Flavokinase"/>
    <property type="match status" value="1"/>
</dbReference>
<keyword evidence="7 15" id="KW-0548">Nucleotidyltransferase</keyword>
<reference evidence="17 18" key="1">
    <citation type="submission" date="2017-05" db="EMBL/GenBank/DDBJ databases">
        <title>whole genome sequence of Prevotella melaninogenica GAI 07411.</title>
        <authorList>
            <person name="Kondo Y."/>
            <person name="Hoshino T."/>
        </authorList>
    </citation>
    <scope>NUCLEOTIDE SEQUENCE [LARGE SCALE GENOMIC DNA]</scope>
    <source>
        <strain evidence="17 18">GAI 07411</strain>
    </source>
</reference>
<dbReference type="InterPro" id="IPR023465">
    <property type="entry name" value="Riboflavin_kinase_dom_sf"/>
</dbReference>
<dbReference type="NCBIfam" id="NF004160">
    <property type="entry name" value="PRK05627.1-3"/>
    <property type="match status" value="1"/>
</dbReference>
<keyword evidence="10 15" id="KW-0274">FAD</keyword>
<dbReference type="Gene3D" id="2.40.30.30">
    <property type="entry name" value="Riboflavin kinase-like"/>
    <property type="match status" value="1"/>
</dbReference>
<dbReference type="UniPathway" id="UPA00277">
    <property type="reaction ID" value="UER00407"/>
</dbReference>
<evidence type="ECO:0000256" key="7">
    <source>
        <dbReference type="ARBA" id="ARBA00022695"/>
    </source>
</evidence>
<keyword evidence="8 15" id="KW-0547">Nucleotide-binding</keyword>
<dbReference type="InterPro" id="IPR023468">
    <property type="entry name" value="Riboflavin_kinase"/>
</dbReference>
<dbReference type="SUPFAM" id="SSF82114">
    <property type="entry name" value="Riboflavin kinase-like"/>
    <property type="match status" value="1"/>
</dbReference>
<evidence type="ECO:0000256" key="4">
    <source>
        <dbReference type="ARBA" id="ARBA00022630"/>
    </source>
</evidence>